<dbReference type="AlphaFoldDB" id="A0A7J0BKT8"/>
<dbReference type="InterPro" id="IPR003607">
    <property type="entry name" value="HD/PDEase_dom"/>
</dbReference>
<dbReference type="SUPFAM" id="SSF109604">
    <property type="entry name" value="HD-domain/PDEase-like"/>
    <property type="match status" value="2"/>
</dbReference>
<accession>A0A7J0BKT8</accession>
<dbReference type="CDD" id="cd00077">
    <property type="entry name" value="HDc"/>
    <property type="match status" value="2"/>
</dbReference>
<comment type="caution">
    <text evidence="2">The sequence shown here is derived from an EMBL/GenBank/DDBJ whole genome shotgun (WGS) entry which is preliminary data.</text>
</comment>
<dbReference type="Pfam" id="PF13487">
    <property type="entry name" value="HD_5"/>
    <property type="match status" value="1"/>
</dbReference>
<dbReference type="InterPro" id="IPR037522">
    <property type="entry name" value="HD_GYP_dom"/>
</dbReference>
<dbReference type="PANTHER" id="PTHR43155">
    <property type="entry name" value="CYCLIC DI-GMP PHOSPHODIESTERASE PA4108-RELATED"/>
    <property type="match status" value="1"/>
</dbReference>
<dbReference type="InterPro" id="IPR006674">
    <property type="entry name" value="HD_domain"/>
</dbReference>
<keyword evidence="3" id="KW-1185">Reference proteome</keyword>
<dbReference type="Proteomes" id="UP000503840">
    <property type="component" value="Unassembled WGS sequence"/>
</dbReference>
<organism evidence="2 3">
    <name type="scientific">Desulfovibrio subterraneus</name>
    <dbReference type="NCBI Taxonomy" id="2718620"/>
    <lineage>
        <taxon>Bacteria</taxon>
        <taxon>Pseudomonadati</taxon>
        <taxon>Thermodesulfobacteriota</taxon>
        <taxon>Desulfovibrionia</taxon>
        <taxon>Desulfovibrionales</taxon>
        <taxon>Desulfovibrionaceae</taxon>
        <taxon>Desulfovibrio</taxon>
    </lineage>
</organism>
<feature type="domain" description="HD-GYP" evidence="1">
    <location>
        <begin position="208"/>
        <end position="402"/>
    </location>
</feature>
<gene>
    <name evidence="2" type="ORF">DSM101010T_26240</name>
</gene>
<evidence type="ECO:0000313" key="3">
    <source>
        <dbReference type="Proteomes" id="UP000503840"/>
    </source>
</evidence>
<dbReference type="Pfam" id="PF01966">
    <property type="entry name" value="HD"/>
    <property type="match status" value="1"/>
</dbReference>
<sequence>MDIQISRAELVRTLAATQDLVCPVVAGHGKRVAIFSSLIAEALGYTTKERERLMLAAELHDIGCFTLSITEMKDLHAFDVLAPEKHCAVGYILLSQSALFKDITNTILHHHVHWDATKGFDIEGNPIPLDAYIIHLADRIDISITNKHQILTEMKRIIKTITELSGTLFCPKVVRAFEDASARDAFWLHGVHSEYSTVGLQDTGEMLSTPQLLELVDILTLAIDYKSRFTSTHSSGVAASAVELGKLAGFKDTLHLQLAGQLHDLGKLIVPNEILEKNGPLTDEERAVIETHPFYTFSMLNQAKGLRDIARTASFHQDKLNGRGYPFRPVPEEYDIPARILAISDIFTALTEDRPYRAGLDESSVLGIMRKMTDELHLDPAIFALVESNYNHLNAVRHAAQIEAGNRYEEFWRETAAIMEHIHPVHRPPDN</sequence>
<feature type="domain" description="HD-GYP" evidence="1">
    <location>
        <begin position="3"/>
        <end position="193"/>
    </location>
</feature>
<reference evidence="2 3" key="1">
    <citation type="submission" date="2020-05" db="EMBL/GenBank/DDBJ databases">
        <title>Draft genome sequence of Desulfovibrio sp. strain HN2T.</title>
        <authorList>
            <person name="Ueno A."/>
            <person name="Tamazawa S."/>
            <person name="Tamamura S."/>
            <person name="Murakami T."/>
            <person name="Kiyama T."/>
            <person name="Inomata H."/>
            <person name="Amano Y."/>
            <person name="Miyakawa K."/>
            <person name="Tamaki H."/>
            <person name="Naganuma T."/>
            <person name="Kaneko K."/>
        </authorList>
    </citation>
    <scope>NUCLEOTIDE SEQUENCE [LARGE SCALE GENOMIC DNA]</scope>
    <source>
        <strain evidence="2 3">HN2</strain>
    </source>
</reference>
<dbReference type="SMART" id="SM00471">
    <property type="entry name" value="HDc"/>
    <property type="match status" value="2"/>
</dbReference>
<dbReference type="Gene3D" id="1.10.3210.10">
    <property type="entry name" value="Hypothetical protein af1432"/>
    <property type="match status" value="2"/>
</dbReference>
<protein>
    <submittedName>
        <fullName evidence="2">Hydrolase</fullName>
    </submittedName>
</protein>
<evidence type="ECO:0000259" key="1">
    <source>
        <dbReference type="PROSITE" id="PS51832"/>
    </source>
</evidence>
<evidence type="ECO:0000313" key="2">
    <source>
        <dbReference type="EMBL" id="GFM34259.1"/>
    </source>
</evidence>
<dbReference type="EMBL" id="BLVO01000013">
    <property type="protein sequence ID" value="GFM34259.1"/>
    <property type="molecule type" value="Genomic_DNA"/>
</dbReference>
<dbReference type="GO" id="GO:0016787">
    <property type="term" value="F:hydrolase activity"/>
    <property type="evidence" value="ECO:0007669"/>
    <property type="project" value="UniProtKB-KW"/>
</dbReference>
<name>A0A7J0BKT8_9BACT</name>
<dbReference type="PROSITE" id="PS51832">
    <property type="entry name" value="HD_GYP"/>
    <property type="match status" value="2"/>
</dbReference>
<proteinExistence type="predicted"/>
<dbReference type="PANTHER" id="PTHR43155:SF1">
    <property type="entry name" value="3'3'-CGAMP-SPECIFIC PHOSPHODIESTERASE 1"/>
    <property type="match status" value="1"/>
</dbReference>
<keyword evidence="2" id="KW-0378">Hydrolase</keyword>
<dbReference type="RefSeq" id="WP_174405866.1">
    <property type="nucleotide sequence ID" value="NZ_BLVO01000013.1"/>
</dbReference>